<keyword evidence="4" id="KW-0479">Metal-binding</keyword>
<dbReference type="PROSITE" id="PS01213">
    <property type="entry name" value="GLOBIN_FAM_2"/>
    <property type="match status" value="1"/>
</dbReference>
<dbReference type="InterPro" id="IPR009050">
    <property type="entry name" value="Globin-like_sf"/>
</dbReference>
<evidence type="ECO:0000256" key="3">
    <source>
        <dbReference type="ARBA" id="ARBA00022617"/>
    </source>
</evidence>
<comment type="cofactor">
    <cofactor evidence="1">
        <name>heme</name>
        <dbReference type="ChEBI" id="CHEBI:30413"/>
    </cofactor>
</comment>
<evidence type="ECO:0000256" key="4">
    <source>
        <dbReference type="ARBA" id="ARBA00022723"/>
    </source>
</evidence>
<protein>
    <recommendedName>
        <fullName evidence="8">Group 1 truncated hemoglobin</fullName>
    </recommendedName>
</protein>
<dbReference type="InterPro" id="IPR012292">
    <property type="entry name" value="Globin/Proto"/>
</dbReference>
<keyword evidence="7" id="KW-1185">Reference proteome</keyword>
<comment type="caution">
    <text evidence="6">The sequence shown here is derived from an EMBL/GenBank/DDBJ whole genome shotgun (WGS) entry which is preliminary data.</text>
</comment>
<dbReference type="SUPFAM" id="SSF46458">
    <property type="entry name" value="Globin-like"/>
    <property type="match status" value="1"/>
</dbReference>
<keyword evidence="5" id="KW-0408">Iron</keyword>
<dbReference type="Proteomes" id="UP001499988">
    <property type="component" value="Unassembled WGS sequence"/>
</dbReference>
<evidence type="ECO:0000313" key="7">
    <source>
        <dbReference type="Proteomes" id="UP001499988"/>
    </source>
</evidence>
<dbReference type="RefSeq" id="WP_345337248.1">
    <property type="nucleotide sequence ID" value="NZ_BAABJZ010000105.1"/>
</dbReference>
<gene>
    <name evidence="6" type="ORF">GCM10023333_39690</name>
</gene>
<organism evidence="6 7">
    <name type="scientific">Ferrimonas pelagia</name>
    <dbReference type="NCBI Taxonomy" id="1177826"/>
    <lineage>
        <taxon>Bacteria</taxon>
        <taxon>Pseudomonadati</taxon>
        <taxon>Pseudomonadota</taxon>
        <taxon>Gammaproteobacteria</taxon>
        <taxon>Alteromonadales</taxon>
        <taxon>Ferrimonadaceae</taxon>
        <taxon>Ferrimonas</taxon>
    </lineage>
</organism>
<keyword evidence="3" id="KW-0349">Heme</keyword>
<dbReference type="Pfam" id="PF01152">
    <property type="entry name" value="Bac_globin"/>
    <property type="match status" value="1"/>
</dbReference>
<dbReference type="InterPro" id="IPR019795">
    <property type="entry name" value="Globin_bac-like_CS"/>
</dbReference>
<evidence type="ECO:0000256" key="5">
    <source>
        <dbReference type="ARBA" id="ARBA00023004"/>
    </source>
</evidence>
<reference evidence="7" key="1">
    <citation type="journal article" date="2019" name="Int. J. Syst. Evol. Microbiol.">
        <title>The Global Catalogue of Microorganisms (GCM) 10K type strain sequencing project: providing services to taxonomists for standard genome sequencing and annotation.</title>
        <authorList>
            <consortium name="The Broad Institute Genomics Platform"/>
            <consortium name="The Broad Institute Genome Sequencing Center for Infectious Disease"/>
            <person name="Wu L."/>
            <person name="Ma J."/>
        </authorList>
    </citation>
    <scope>NUCLEOTIDE SEQUENCE [LARGE SCALE GENOMIC DNA]</scope>
    <source>
        <strain evidence="7">JCM 18401</strain>
    </source>
</reference>
<evidence type="ECO:0000256" key="2">
    <source>
        <dbReference type="ARBA" id="ARBA00022448"/>
    </source>
</evidence>
<accession>A0ABP9FIP0</accession>
<keyword evidence="2" id="KW-0813">Transport</keyword>
<evidence type="ECO:0000256" key="1">
    <source>
        <dbReference type="ARBA" id="ARBA00001971"/>
    </source>
</evidence>
<name>A0ABP9FIP0_9GAMM</name>
<evidence type="ECO:0000313" key="6">
    <source>
        <dbReference type="EMBL" id="GAA4901673.1"/>
    </source>
</evidence>
<evidence type="ECO:0008006" key="8">
    <source>
        <dbReference type="Google" id="ProtNLM"/>
    </source>
</evidence>
<dbReference type="EMBL" id="BAABJZ010000105">
    <property type="protein sequence ID" value="GAA4901673.1"/>
    <property type="molecule type" value="Genomic_DNA"/>
</dbReference>
<dbReference type="InterPro" id="IPR001486">
    <property type="entry name" value="Hemoglobin_trunc"/>
</dbReference>
<proteinExistence type="predicted"/>
<sequence>MALKLSMLLTGITSLVVKLVEEHAMISLYQRLGGRDGITQIASDLVELHHNNPRIAPRFVGSDLASLKQSAAAFFITGAGGPACYTGQDMVSVHRGMNIDGEEFLAVLDDALVALGKNGVAQREQEEVLFILYSMKAQIVHG</sequence>
<dbReference type="CDD" id="cd00454">
    <property type="entry name" value="TrHb1_N"/>
    <property type="match status" value="1"/>
</dbReference>
<dbReference type="Gene3D" id="1.10.490.10">
    <property type="entry name" value="Globins"/>
    <property type="match status" value="1"/>
</dbReference>